<evidence type="ECO:0000313" key="2">
    <source>
        <dbReference type="Proteomes" id="UP001177670"/>
    </source>
</evidence>
<keyword evidence="2" id="KW-1185">Reference proteome</keyword>
<dbReference type="Proteomes" id="UP001177670">
    <property type="component" value="Unassembled WGS sequence"/>
</dbReference>
<protein>
    <submittedName>
        <fullName evidence="1">Uncharacterized protein</fullName>
    </submittedName>
</protein>
<dbReference type="AlphaFoldDB" id="A0AA40FQZ7"/>
<gene>
    <name evidence="1" type="ORF">K0M31_008105</name>
</gene>
<comment type="caution">
    <text evidence="1">The sequence shown here is derived from an EMBL/GenBank/DDBJ whole genome shotgun (WGS) entry which is preliminary data.</text>
</comment>
<reference evidence="1" key="1">
    <citation type="submission" date="2021-10" db="EMBL/GenBank/DDBJ databases">
        <title>Melipona bicolor Genome sequencing and assembly.</title>
        <authorList>
            <person name="Araujo N.S."/>
            <person name="Arias M.C."/>
        </authorList>
    </citation>
    <scope>NUCLEOTIDE SEQUENCE</scope>
    <source>
        <strain evidence="1">USP_2M_L1-L4_2017</strain>
        <tissue evidence="1">Whole body</tissue>
    </source>
</reference>
<dbReference type="EMBL" id="JAHYIQ010000020">
    <property type="protein sequence ID" value="KAK1123395.1"/>
    <property type="molecule type" value="Genomic_DNA"/>
</dbReference>
<sequence>MLFMAGWWNPNLESQFFRNCTNVVRGEWMMHACCVQPVCGGCTFGKSCIYVATSHSGAHIPRDQDRFAGVDPLTLVHTDEPSYVEYTLHVPLFIATLGNVNN</sequence>
<proteinExistence type="predicted"/>
<name>A0AA40FQZ7_9HYME</name>
<evidence type="ECO:0000313" key="1">
    <source>
        <dbReference type="EMBL" id="KAK1123395.1"/>
    </source>
</evidence>
<accession>A0AA40FQZ7</accession>
<organism evidence="1 2">
    <name type="scientific">Melipona bicolor</name>
    <dbReference type="NCBI Taxonomy" id="60889"/>
    <lineage>
        <taxon>Eukaryota</taxon>
        <taxon>Metazoa</taxon>
        <taxon>Ecdysozoa</taxon>
        <taxon>Arthropoda</taxon>
        <taxon>Hexapoda</taxon>
        <taxon>Insecta</taxon>
        <taxon>Pterygota</taxon>
        <taxon>Neoptera</taxon>
        <taxon>Endopterygota</taxon>
        <taxon>Hymenoptera</taxon>
        <taxon>Apocrita</taxon>
        <taxon>Aculeata</taxon>
        <taxon>Apoidea</taxon>
        <taxon>Anthophila</taxon>
        <taxon>Apidae</taxon>
        <taxon>Melipona</taxon>
    </lineage>
</organism>